<keyword evidence="3" id="KW-1185">Reference proteome</keyword>
<evidence type="ECO:0000313" key="3">
    <source>
        <dbReference type="Proteomes" id="UP000466345"/>
    </source>
</evidence>
<evidence type="ECO:0000313" key="2">
    <source>
        <dbReference type="EMBL" id="MQY16490.1"/>
    </source>
</evidence>
<dbReference type="CDD" id="cd00371">
    <property type="entry name" value="HMA"/>
    <property type="match status" value="1"/>
</dbReference>
<name>A0A7K0CSR2_9ACTN</name>
<dbReference type="SUPFAM" id="SSF55008">
    <property type="entry name" value="HMA, heavy metal-associated domain"/>
    <property type="match status" value="1"/>
</dbReference>
<dbReference type="Pfam" id="PF00403">
    <property type="entry name" value="HMA"/>
    <property type="match status" value="1"/>
</dbReference>
<dbReference type="Proteomes" id="UP000466345">
    <property type="component" value="Unassembled WGS sequence"/>
</dbReference>
<dbReference type="Gene3D" id="3.30.70.100">
    <property type="match status" value="1"/>
</dbReference>
<organism evidence="2 3">
    <name type="scientific">Streptomyces smaragdinus</name>
    <dbReference type="NCBI Taxonomy" id="2585196"/>
    <lineage>
        <taxon>Bacteria</taxon>
        <taxon>Bacillati</taxon>
        <taxon>Actinomycetota</taxon>
        <taxon>Actinomycetes</taxon>
        <taxon>Kitasatosporales</taxon>
        <taxon>Streptomycetaceae</taxon>
        <taxon>Streptomyces</taxon>
    </lineage>
</organism>
<dbReference type="AlphaFoldDB" id="A0A7K0CSR2"/>
<accession>A0A7K0CSR2</accession>
<dbReference type="RefSeq" id="WP_153457267.1">
    <property type="nucleotide sequence ID" value="NZ_WEGJ01000057.1"/>
</dbReference>
<protein>
    <recommendedName>
        <fullName evidence="1">HMA domain-containing protein</fullName>
    </recommendedName>
</protein>
<sequence>MAITTVYQVSGMSCGHCESSVSSEISELAGVTSVKAVAATGEVTVTSEAALDEAAVRAAVDEAGYELVGPAA</sequence>
<dbReference type="InterPro" id="IPR036163">
    <property type="entry name" value="HMA_dom_sf"/>
</dbReference>
<evidence type="ECO:0000259" key="1">
    <source>
        <dbReference type="PROSITE" id="PS50846"/>
    </source>
</evidence>
<gene>
    <name evidence="2" type="ORF">SRB5_66890</name>
</gene>
<dbReference type="OrthoDB" id="9813965at2"/>
<dbReference type="EMBL" id="WEGJ01000057">
    <property type="protein sequence ID" value="MQY16490.1"/>
    <property type="molecule type" value="Genomic_DNA"/>
</dbReference>
<dbReference type="InterPro" id="IPR006121">
    <property type="entry name" value="HMA_dom"/>
</dbReference>
<dbReference type="PROSITE" id="PS50846">
    <property type="entry name" value="HMA_2"/>
    <property type="match status" value="1"/>
</dbReference>
<dbReference type="GO" id="GO:0046872">
    <property type="term" value="F:metal ion binding"/>
    <property type="evidence" value="ECO:0007669"/>
    <property type="project" value="InterPro"/>
</dbReference>
<reference evidence="2 3" key="1">
    <citation type="submission" date="2019-10" db="EMBL/GenBank/DDBJ databases">
        <title>Streptomyces smaragdinus sp. nov. and Streptomyces fabii sp. nov., isolated from the gut of fungus growing-termite Macrotermes natalensis.</title>
        <authorList>
            <person name="Schwitalla J."/>
            <person name="Benndorf R."/>
            <person name="Martin K."/>
            <person name="De Beer W."/>
            <person name="Kaster A.-K."/>
            <person name="Vollmers J."/>
            <person name="Poulsen M."/>
            <person name="Beemelmanns C."/>
        </authorList>
    </citation>
    <scope>NUCLEOTIDE SEQUENCE [LARGE SCALE GENOMIC DNA]</scope>
    <source>
        <strain evidence="2 3">RB5</strain>
    </source>
</reference>
<proteinExistence type="predicted"/>
<comment type="caution">
    <text evidence="2">The sequence shown here is derived from an EMBL/GenBank/DDBJ whole genome shotgun (WGS) entry which is preliminary data.</text>
</comment>
<feature type="domain" description="HMA" evidence="1">
    <location>
        <begin position="3"/>
        <end position="68"/>
    </location>
</feature>